<evidence type="ECO:0008006" key="3">
    <source>
        <dbReference type="Google" id="ProtNLM"/>
    </source>
</evidence>
<keyword evidence="2" id="KW-1185">Reference proteome</keyword>
<protein>
    <recommendedName>
        <fullName evidence="3">Lipoprotein</fullName>
    </recommendedName>
</protein>
<name>A0ABS7Z7M1_9SPHI</name>
<dbReference type="RefSeq" id="WP_225553107.1">
    <property type="nucleotide sequence ID" value="NZ_JADEYP010000015.1"/>
</dbReference>
<proteinExistence type="predicted"/>
<accession>A0ABS7Z7M1</accession>
<reference evidence="1" key="1">
    <citation type="submission" date="2020-10" db="EMBL/GenBank/DDBJ databases">
        <authorList>
            <person name="Lu T."/>
            <person name="Wang Q."/>
            <person name="Han X."/>
        </authorList>
    </citation>
    <scope>NUCLEOTIDE SEQUENCE</scope>
    <source>
        <strain evidence="1">WQ 366</strain>
    </source>
</reference>
<evidence type="ECO:0000313" key="1">
    <source>
        <dbReference type="EMBL" id="MCA5005411.1"/>
    </source>
</evidence>
<organism evidence="1 2">
    <name type="scientific">Sphingobacterium bovistauri</name>
    <dbReference type="NCBI Taxonomy" id="2781959"/>
    <lineage>
        <taxon>Bacteria</taxon>
        <taxon>Pseudomonadati</taxon>
        <taxon>Bacteroidota</taxon>
        <taxon>Sphingobacteriia</taxon>
        <taxon>Sphingobacteriales</taxon>
        <taxon>Sphingobacteriaceae</taxon>
        <taxon>Sphingobacterium</taxon>
    </lineage>
</organism>
<dbReference type="EMBL" id="JADEYP010000015">
    <property type="protein sequence ID" value="MCA5005411.1"/>
    <property type="molecule type" value="Genomic_DNA"/>
</dbReference>
<gene>
    <name evidence="1" type="ORF">IPZ78_09620</name>
</gene>
<sequence length="202" mass="23065">MKSKLYLGLFGMILFCYSSCRRDPEDNNLSKMETSIFDKLDTLKHMSKMEKYTKEMEIRMNHLRSLRPVSNEKLKSILPVSVASFRRNDFLVADMSTVGAASAKASYEDEGANKVVLINILDGAGEVGVNMLALLFLAFQIDKVEDFDFEKGIIKENKSNNNIDTEIQWLHLNRFLVTLKGQGCTHEELREILKTLDFSNLK</sequence>
<dbReference type="Proteomes" id="UP001165302">
    <property type="component" value="Unassembled WGS sequence"/>
</dbReference>
<comment type="caution">
    <text evidence="1">The sequence shown here is derived from an EMBL/GenBank/DDBJ whole genome shotgun (WGS) entry which is preliminary data.</text>
</comment>
<evidence type="ECO:0000313" key="2">
    <source>
        <dbReference type="Proteomes" id="UP001165302"/>
    </source>
</evidence>